<dbReference type="RefSeq" id="WP_282302035.1">
    <property type="nucleotide sequence ID" value="NZ_CP124616.1"/>
</dbReference>
<reference evidence="2 3" key="1">
    <citation type="submission" date="2023-05" db="EMBL/GenBank/DDBJ databases">
        <title>YMD87, complete Genome.</title>
        <authorList>
            <person name="Zhang J."/>
            <person name="Xu X."/>
        </authorList>
    </citation>
    <scope>NUCLEOTIDE SEQUENCE [LARGE SCALE GENOMIC DNA]</scope>
    <source>
        <strain evidence="2 3">YMD87</strain>
    </source>
</reference>
<evidence type="ECO:0000313" key="3">
    <source>
        <dbReference type="Proteomes" id="UP001241605"/>
    </source>
</evidence>
<gene>
    <name evidence="2" type="ORF">QF118_07655</name>
</gene>
<feature type="signal peptide" evidence="1">
    <location>
        <begin position="1"/>
        <end position="17"/>
    </location>
</feature>
<name>A0ABY8QL95_9RHOB</name>
<keyword evidence="3" id="KW-1185">Reference proteome</keyword>
<feature type="chain" id="PRO_5046290276" evidence="1">
    <location>
        <begin position="18"/>
        <end position="142"/>
    </location>
</feature>
<keyword evidence="1" id="KW-0732">Signal</keyword>
<accession>A0ABY8QL95</accession>
<evidence type="ECO:0000313" key="2">
    <source>
        <dbReference type="EMBL" id="WGW05411.1"/>
    </source>
</evidence>
<proteinExistence type="predicted"/>
<organism evidence="2 3">
    <name type="scientific">Tropicibacter oceani</name>
    <dbReference type="NCBI Taxonomy" id="3058420"/>
    <lineage>
        <taxon>Bacteria</taxon>
        <taxon>Pseudomonadati</taxon>
        <taxon>Pseudomonadota</taxon>
        <taxon>Alphaproteobacteria</taxon>
        <taxon>Rhodobacterales</taxon>
        <taxon>Roseobacteraceae</taxon>
        <taxon>Tropicibacter</taxon>
    </lineage>
</organism>
<sequence>MRALLITALLAATPAAAWDEPQRGTQTRTDMMDAIRPHIEWALGAPIEFVIWDLRVDGNVGFASVMAQRPGGGVIDVARTPAARRQEIDPTVGDGATVQALLQKSGNVWVATHHAIGATDAWWYWDEFCPTWAPVIPEACGG</sequence>
<dbReference type="Proteomes" id="UP001241605">
    <property type="component" value="Chromosome"/>
</dbReference>
<evidence type="ECO:0000256" key="1">
    <source>
        <dbReference type="SAM" id="SignalP"/>
    </source>
</evidence>
<dbReference type="EMBL" id="CP124616">
    <property type="protein sequence ID" value="WGW05411.1"/>
    <property type="molecule type" value="Genomic_DNA"/>
</dbReference>
<protein>
    <submittedName>
        <fullName evidence="2">Uncharacterized protein</fullName>
    </submittedName>
</protein>